<feature type="transmembrane region" description="Helical" evidence="1">
    <location>
        <begin position="193"/>
        <end position="214"/>
    </location>
</feature>
<evidence type="ECO:0000259" key="2">
    <source>
        <dbReference type="Pfam" id="PF25474"/>
    </source>
</evidence>
<sequence>MEEELLESSNFKLDSFKRSTSGCSDFLLTVQNSLFGAFSIIYSYKEKTSIEHKINEKISQICINSVICLQLIRLNWRISFDTQNSVDKHWRVLGYASFDQIFADLGLLFACIIICGILIAIPTIFILFLSIKSYKGLSFDSHLIFIPKAILSIFSTIGFAPCTLMFMLVLKYSLINEERTAEYESCDNCNMNFGLFGVFFSLINLFLLPFLVYGREITSAELRHTFASDSLNSRAHSYIDLEMITFSFISPIIFVLFNQYRFYYHQMIITAYSAYIVYKTIKHFPYYNLFSNASIIARNSEIFFTSLAFIFGEAIDNNSVTIAIFWIINPILIFIILSYATKKFYSVTENKYFLINQYEFEKHYRYTLMDDSCVDRKKMLDEFHNGRKTKRFNADKLFIIWETNYCLYILRDERLARLKFNKSFSLESQMEGRYQEWKIHKLLEKNNTGIYEDICTIYYFLELDKIKRKDKILCNKMMDFWSEIISQNPRIGKLSLLLNHVHETLDSVNKGYKNLLKTFPDRSACHDLYNSLETQILRKNKSRSSAFKKDNLSLVDHHESKNKFMPFSDSNGFLIVSADKSTFGDIVYANSTVSQILNQAISTIVGSKLETYIPAPYSWSHARLMKNYIKKSINLQSSIRMSHFLQTERGYIVECFFRVYLVSLIKHIYFIAVMKPVSKKRECALLSVDGQIYAHSESFLQKLQCTKLTGNNENIEDLIPSLNFSSLLSHVPVRLTHENQIILCVLIKIKLSSTILNLFLLVNDETEIEEWKNGDDDWQKVLVEKCPNNFEIIKNSNRLTIHEESDEDTRLGNTELFENKADDKMNINTAESSISSINFLSVEEKMKKSAEKILKLIKWILIVSIFIVIFMNIGIFLYISTEVSLSNDLANVKNLASYIQQITILGYTSRMLELSTKHPNINETFYESAFNESLNLLDSLHENIIDDYDLWSYCSSSDVVQQELIPIWNRNSLHPISYHTLYDVIGEFMSHGKSFLKLFQQNEYYLDDEFFLIINGLGESYKILNGSLSGLIECEKKRVEDDDEMILVLVFIAIMLLSIISTILLVLIANYHQKNNQIWNYIRKKAINVRAELFQICFDRLSLIHNSIPDQQEFQIKKYSKMHSVYEKSYIKFVLVCSILIITSILCDILIGYYFYPLCKDNLIKRYELIEAYYIRACEISEACYWAAELALGKNDSSSELLFPHYSFADPNHMLSDVIDRYDASVHITSNERYRELFSRKLEILYFEKYPDAPNIIYHLGSYIGAILLRRDFTFYAYSNVKDIVKQIDKFINRAWILQTLIRTRTPVFDEGSKDYVNSQVNYIFNVVLYFGIFLVAAYFILCWPVIISENHKLENIYEISKLIPYLISKDKIQSS</sequence>
<dbReference type="PANTHER" id="PTHR31600">
    <property type="entry name" value="TINY MACROCYSTS PROTEIN B-RELATED"/>
    <property type="match status" value="1"/>
</dbReference>
<organism evidence="3 4">
    <name type="scientific">Blepharisma stoltei</name>
    <dbReference type="NCBI Taxonomy" id="1481888"/>
    <lineage>
        <taxon>Eukaryota</taxon>
        <taxon>Sar</taxon>
        <taxon>Alveolata</taxon>
        <taxon>Ciliophora</taxon>
        <taxon>Postciliodesmatophora</taxon>
        <taxon>Heterotrichea</taxon>
        <taxon>Heterotrichida</taxon>
        <taxon>Blepharismidae</taxon>
        <taxon>Blepharisma</taxon>
    </lineage>
</organism>
<dbReference type="EMBL" id="CAJZBQ010000002">
    <property type="protein sequence ID" value="CAG9310506.1"/>
    <property type="molecule type" value="Genomic_DNA"/>
</dbReference>
<name>A0AAU9IAR0_9CILI</name>
<evidence type="ECO:0000256" key="1">
    <source>
        <dbReference type="SAM" id="Phobius"/>
    </source>
</evidence>
<feature type="transmembrane region" description="Helical" evidence="1">
    <location>
        <begin position="856"/>
        <end position="879"/>
    </location>
</feature>
<comment type="caution">
    <text evidence="3">The sequence shown here is derived from an EMBL/GenBank/DDBJ whole genome shotgun (WGS) entry which is preliminary data.</text>
</comment>
<dbReference type="PANTHER" id="PTHR31600:SF2">
    <property type="entry name" value="GAMETE ENRICHED GENE 10 PROTEIN-RELATED"/>
    <property type="match status" value="1"/>
</dbReference>
<feature type="transmembrane region" description="Helical" evidence="1">
    <location>
        <begin position="1130"/>
        <end position="1156"/>
    </location>
</feature>
<feature type="transmembrane region" description="Helical" evidence="1">
    <location>
        <begin position="107"/>
        <end position="129"/>
    </location>
</feature>
<keyword evidence="1" id="KW-1133">Transmembrane helix</keyword>
<dbReference type="InterPro" id="IPR052994">
    <property type="entry name" value="Tiny_macrocysts_regulators"/>
</dbReference>
<proteinExistence type="predicted"/>
<feature type="domain" description="TmcB/TmcC TPR repeats" evidence="2">
    <location>
        <begin position="445"/>
        <end position="545"/>
    </location>
</feature>
<keyword evidence="4" id="KW-1185">Reference proteome</keyword>
<dbReference type="Proteomes" id="UP001162131">
    <property type="component" value="Unassembled WGS sequence"/>
</dbReference>
<reference evidence="3" key="1">
    <citation type="submission" date="2021-09" db="EMBL/GenBank/DDBJ databases">
        <authorList>
            <consortium name="AG Swart"/>
            <person name="Singh M."/>
            <person name="Singh A."/>
            <person name="Seah K."/>
            <person name="Emmerich C."/>
        </authorList>
    </citation>
    <scope>NUCLEOTIDE SEQUENCE</scope>
    <source>
        <strain evidence="3">ATCC30299</strain>
    </source>
</reference>
<feature type="transmembrane region" description="Helical" evidence="1">
    <location>
        <begin position="235"/>
        <end position="256"/>
    </location>
</feature>
<protein>
    <recommendedName>
        <fullName evidence="2">TmcB/TmcC TPR repeats domain-containing protein</fullName>
    </recommendedName>
</protein>
<keyword evidence="1" id="KW-0812">Transmembrane</keyword>
<keyword evidence="1" id="KW-0472">Membrane</keyword>
<feature type="transmembrane region" description="Helical" evidence="1">
    <location>
        <begin position="1323"/>
        <end position="1347"/>
    </location>
</feature>
<dbReference type="InterPro" id="IPR057352">
    <property type="entry name" value="TPR_TmcB/C"/>
</dbReference>
<feature type="transmembrane region" description="Helical" evidence="1">
    <location>
        <begin position="1045"/>
        <end position="1069"/>
    </location>
</feature>
<feature type="transmembrane region" description="Helical" evidence="1">
    <location>
        <begin position="150"/>
        <end position="173"/>
    </location>
</feature>
<gene>
    <name evidence="3" type="ORF">BSTOLATCC_MIC1349</name>
</gene>
<feature type="transmembrane region" description="Helical" evidence="1">
    <location>
        <begin position="323"/>
        <end position="341"/>
    </location>
</feature>
<dbReference type="Pfam" id="PF25474">
    <property type="entry name" value="TPR_TmcB"/>
    <property type="match status" value="1"/>
</dbReference>
<evidence type="ECO:0000313" key="3">
    <source>
        <dbReference type="EMBL" id="CAG9310506.1"/>
    </source>
</evidence>
<accession>A0AAU9IAR0</accession>
<evidence type="ECO:0000313" key="4">
    <source>
        <dbReference type="Proteomes" id="UP001162131"/>
    </source>
</evidence>